<sequence>MATVAFKEWAVICRALAEGRQAVILRKGGIAETAGEFRPEHERFLLLPTHFHEQHRTGIKSELLPLLDAAEADRPGGGVLRFTHLAEVTAVRKVSELDHALALDGLHGWTADTVRQRFHYRSPGLFVLTVRVAALPAPVEVPERPEYAGCKTWVELVDDVPTDGATPVLSDTAFAAYSAKVNATLIADSNSSS</sequence>
<name>A0A517XUP4_9BACT</name>
<evidence type="ECO:0000313" key="1">
    <source>
        <dbReference type="EMBL" id="QDU21230.1"/>
    </source>
</evidence>
<dbReference type="OrthoDB" id="9808776at2"/>
<dbReference type="AlphaFoldDB" id="A0A517XUP4"/>
<protein>
    <recommendedName>
        <fullName evidence="3">DUF1802 family protein</fullName>
    </recommendedName>
</protein>
<accession>A0A517XUP4</accession>
<gene>
    <name evidence="1" type="ORF">ETAA1_31950</name>
</gene>
<dbReference type="KEGG" id="uli:ETAA1_31950"/>
<organism evidence="1 2">
    <name type="scientific">Urbifossiella limnaea</name>
    <dbReference type="NCBI Taxonomy" id="2528023"/>
    <lineage>
        <taxon>Bacteria</taxon>
        <taxon>Pseudomonadati</taxon>
        <taxon>Planctomycetota</taxon>
        <taxon>Planctomycetia</taxon>
        <taxon>Gemmatales</taxon>
        <taxon>Gemmataceae</taxon>
        <taxon>Urbifossiella</taxon>
    </lineage>
</organism>
<keyword evidence="2" id="KW-1185">Reference proteome</keyword>
<evidence type="ECO:0008006" key="3">
    <source>
        <dbReference type="Google" id="ProtNLM"/>
    </source>
</evidence>
<reference evidence="1 2" key="1">
    <citation type="submission" date="2019-02" db="EMBL/GenBank/DDBJ databases">
        <title>Deep-cultivation of Planctomycetes and their phenomic and genomic characterization uncovers novel biology.</title>
        <authorList>
            <person name="Wiegand S."/>
            <person name="Jogler M."/>
            <person name="Boedeker C."/>
            <person name="Pinto D."/>
            <person name="Vollmers J."/>
            <person name="Rivas-Marin E."/>
            <person name="Kohn T."/>
            <person name="Peeters S.H."/>
            <person name="Heuer A."/>
            <person name="Rast P."/>
            <person name="Oberbeckmann S."/>
            <person name="Bunk B."/>
            <person name="Jeske O."/>
            <person name="Meyerdierks A."/>
            <person name="Storesund J.E."/>
            <person name="Kallscheuer N."/>
            <person name="Luecker S."/>
            <person name="Lage O.M."/>
            <person name="Pohl T."/>
            <person name="Merkel B.J."/>
            <person name="Hornburger P."/>
            <person name="Mueller R.-W."/>
            <person name="Bruemmer F."/>
            <person name="Labrenz M."/>
            <person name="Spormann A.M."/>
            <person name="Op den Camp H."/>
            <person name="Overmann J."/>
            <person name="Amann R."/>
            <person name="Jetten M.S.M."/>
            <person name="Mascher T."/>
            <person name="Medema M.H."/>
            <person name="Devos D.P."/>
            <person name="Kaster A.-K."/>
            <person name="Ovreas L."/>
            <person name="Rohde M."/>
            <person name="Galperin M.Y."/>
            <person name="Jogler C."/>
        </authorList>
    </citation>
    <scope>NUCLEOTIDE SEQUENCE [LARGE SCALE GENOMIC DNA]</scope>
    <source>
        <strain evidence="1 2">ETA_A1</strain>
    </source>
</reference>
<dbReference type="Proteomes" id="UP000319576">
    <property type="component" value="Chromosome"/>
</dbReference>
<evidence type="ECO:0000313" key="2">
    <source>
        <dbReference type="Proteomes" id="UP000319576"/>
    </source>
</evidence>
<dbReference type="InterPro" id="IPR014923">
    <property type="entry name" value="DUF1802"/>
</dbReference>
<dbReference type="EMBL" id="CP036273">
    <property type="protein sequence ID" value="QDU21230.1"/>
    <property type="molecule type" value="Genomic_DNA"/>
</dbReference>
<dbReference type="RefSeq" id="WP_145240030.1">
    <property type="nucleotide sequence ID" value="NZ_CP036273.1"/>
</dbReference>
<proteinExistence type="predicted"/>
<dbReference type="Pfam" id="PF08819">
    <property type="entry name" value="DUF1802"/>
    <property type="match status" value="1"/>
</dbReference>